<evidence type="ECO:0000256" key="1">
    <source>
        <dbReference type="ARBA" id="ARBA00022679"/>
    </source>
</evidence>
<dbReference type="Pfam" id="PF00583">
    <property type="entry name" value="Acetyltransf_1"/>
    <property type="match status" value="1"/>
</dbReference>
<evidence type="ECO:0000259" key="3">
    <source>
        <dbReference type="PROSITE" id="PS51186"/>
    </source>
</evidence>
<dbReference type="EMBL" id="JABACI010000001">
    <property type="protein sequence ID" value="NLP82752.1"/>
    <property type="molecule type" value="Genomic_DNA"/>
</dbReference>
<evidence type="ECO:0000256" key="2">
    <source>
        <dbReference type="ARBA" id="ARBA00023315"/>
    </source>
</evidence>
<evidence type="ECO:0000313" key="4">
    <source>
        <dbReference type="EMBL" id="NLP82752.1"/>
    </source>
</evidence>
<dbReference type="PROSITE" id="PS51186">
    <property type="entry name" value="GNAT"/>
    <property type="match status" value="1"/>
</dbReference>
<dbReference type="Proteomes" id="UP001429745">
    <property type="component" value="Unassembled WGS sequence"/>
</dbReference>
<accession>A0ABX1K6Y5</accession>
<dbReference type="InterPro" id="IPR016181">
    <property type="entry name" value="Acyl_CoA_acyltransferase"/>
</dbReference>
<name>A0ABX1K6Y5_9MICO</name>
<dbReference type="Gene3D" id="3.40.630.30">
    <property type="match status" value="1"/>
</dbReference>
<gene>
    <name evidence="4" type="ORF">HF576_02735</name>
</gene>
<organism evidence="4 5">
    <name type="scientific">Microbacterium salsuginis</name>
    <dbReference type="NCBI Taxonomy" id="2722803"/>
    <lineage>
        <taxon>Bacteria</taxon>
        <taxon>Bacillati</taxon>
        <taxon>Actinomycetota</taxon>
        <taxon>Actinomycetes</taxon>
        <taxon>Micrococcales</taxon>
        <taxon>Microbacteriaceae</taxon>
        <taxon>Microbacterium</taxon>
    </lineage>
</organism>
<dbReference type="SUPFAM" id="SSF55729">
    <property type="entry name" value="Acyl-CoA N-acyltransferases (Nat)"/>
    <property type="match status" value="1"/>
</dbReference>
<comment type="caution">
    <text evidence="4">The sequence shown here is derived from an EMBL/GenBank/DDBJ whole genome shotgun (WGS) entry which is preliminary data.</text>
</comment>
<dbReference type="InterPro" id="IPR050832">
    <property type="entry name" value="Bact_Acetyltransf"/>
</dbReference>
<dbReference type="InterPro" id="IPR000182">
    <property type="entry name" value="GNAT_dom"/>
</dbReference>
<sequence length="214" mass="23107">MRPADLATFDSDLGIARARGIRRVVLERDTPKWVEAELRLRGWTVEDELRLELAGDAQLAGSPPQVDVRAGSQVDPDWRARGELLRADHIEEDTRHGVPARAPAQTAAIVEHRRALEGFAPYLCAMEDDEIAGFLCTWTSPTGVGVIEDVYVRPSSRGAGIATALLHAAVTALRTAGAGRIVIAAEIGDTPAQRYARVGFRPDHVVRSCVLAGS</sequence>
<keyword evidence="5" id="KW-1185">Reference proteome</keyword>
<dbReference type="RefSeq" id="WP_168911234.1">
    <property type="nucleotide sequence ID" value="NZ_JABACI010000001.1"/>
</dbReference>
<proteinExistence type="predicted"/>
<feature type="domain" description="N-acetyltransferase" evidence="3">
    <location>
        <begin position="76"/>
        <end position="214"/>
    </location>
</feature>
<dbReference type="CDD" id="cd04301">
    <property type="entry name" value="NAT_SF"/>
    <property type="match status" value="1"/>
</dbReference>
<dbReference type="PANTHER" id="PTHR43877:SF2">
    <property type="entry name" value="AMINOALKYLPHOSPHONATE N-ACETYLTRANSFERASE-RELATED"/>
    <property type="match status" value="1"/>
</dbReference>
<evidence type="ECO:0000313" key="5">
    <source>
        <dbReference type="Proteomes" id="UP001429745"/>
    </source>
</evidence>
<protein>
    <submittedName>
        <fullName evidence="4">GNAT family N-acetyltransferase</fullName>
    </submittedName>
</protein>
<reference evidence="4 5" key="1">
    <citation type="submission" date="2020-04" db="EMBL/GenBank/DDBJ databases">
        <title>CFH 90308 Microbacterium sp.</title>
        <authorList>
            <person name="Nie G."/>
            <person name="Ming H."/>
            <person name="Xia T."/>
        </authorList>
    </citation>
    <scope>NUCLEOTIDE SEQUENCE [LARGE SCALE GENOMIC DNA]</scope>
    <source>
        <strain evidence="4 5">CFH 90308</strain>
    </source>
</reference>
<keyword evidence="1" id="KW-0808">Transferase</keyword>
<dbReference type="PANTHER" id="PTHR43877">
    <property type="entry name" value="AMINOALKYLPHOSPHONATE N-ACETYLTRANSFERASE-RELATED-RELATED"/>
    <property type="match status" value="1"/>
</dbReference>
<keyword evidence="2" id="KW-0012">Acyltransferase</keyword>